<keyword evidence="3" id="KW-1185">Reference proteome</keyword>
<dbReference type="EMBL" id="OA884682">
    <property type="protein sequence ID" value="CAD7281132.1"/>
    <property type="molecule type" value="Genomic_DNA"/>
</dbReference>
<proteinExistence type="predicted"/>
<keyword evidence="1" id="KW-0732">Signal</keyword>
<feature type="chain" id="PRO_5036210299" evidence="1">
    <location>
        <begin position="24"/>
        <end position="167"/>
    </location>
</feature>
<evidence type="ECO:0000313" key="3">
    <source>
        <dbReference type="Proteomes" id="UP000678499"/>
    </source>
</evidence>
<evidence type="ECO:0000256" key="1">
    <source>
        <dbReference type="SAM" id="SignalP"/>
    </source>
</evidence>
<feature type="signal peptide" evidence="1">
    <location>
        <begin position="1"/>
        <end position="23"/>
    </location>
</feature>
<dbReference type="Proteomes" id="UP000678499">
    <property type="component" value="Unassembled WGS sequence"/>
</dbReference>
<name>A0A7R9BVP7_9CRUS</name>
<dbReference type="EMBL" id="CAJPEX010002645">
    <property type="protein sequence ID" value="CAG0921284.1"/>
    <property type="molecule type" value="Genomic_DNA"/>
</dbReference>
<evidence type="ECO:0000313" key="2">
    <source>
        <dbReference type="EMBL" id="CAD7281132.1"/>
    </source>
</evidence>
<sequence>MSLASMLCRLSLVAALSSTPAMASGVEIHGDAGFAASRRLLDGLVQGNEIDVEDRIRAQLARDIVDECKGKILVSSGEISRQPKNKRPFYLKFFEECLYLKLSRMVCPPPLSNSESPDPSLKKKLEKIDTQLGRHDSSELLVSPSDEVYRGLSEEDFKLEKFLMHCF</sequence>
<dbReference type="AlphaFoldDB" id="A0A7R9BVP7"/>
<accession>A0A7R9BVP7</accession>
<protein>
    <submittedName>
        <fullName evidence="2">Uncharacterized protein</fullName>
    </submittedName>
</protein>
<gene>
    <name evidence="2" type="ORF">NMOB1V02_LOCUS8784</name>
</gene>
<organism evidence="2">
    <name type="scientific">Notodromas monacha</name>
    <dbReference type="NCBI Taxonomy" id="399045"/>
    <lineage>
        <taxon>Eukaryota</taxon>
        <taxon>Metazoa</taxon>
        <taxon>Ecdysozoa</taxon>
        <taxon>Arthropoda</taxon>
        <taxon>Crustacea</taxon>
        <taxon>Oligostraca</taxon>
        <taxon>Ostracoda</taxon>
        <taxon>Podocopa</taxon>
        <taxon>Podocopida</taxon>
        <taxon>Cypridocopina</taxon>
        <taxon>Cypridoidea</taxon>
        <taxon>Cyprididae</taxon>
        <taxon>Notodromas</taxon>
    </lineage>
</organism>
<reference evidence="2" key="1">
    <citation type="submission" date="2020-11" db="EMBL/GenBank/DDBJ databases">
        <authorList>
            <person name="Tran Van P."/>
        </authorList>
    </citation>
    <scope>NUCLEOTIDE SEQUENCE</scope>
</reference>